<evidence type="ECO:0000313" key="1">
    <source>
        <dbReference type="EMBL" id="RKP28065.1"/>
    </source>
</evidence>
<protein>
    <submittedName>
        <fullName evidence="1">Uncharacterized protein</fullName>
    </submittedName>
</protein>
<dbReference type="EMBL" id="KZ989122">
    <property type="protein sequence ID" value="RKP28065.1"/>
    <property type="molecule type" value="Genomic_DNA"/>
</dbReference>
<dbReference type="OrthoDB" id="5569779at2759"/>
<reference evidence="2" key="1">
    <citation type="journal article" date="2018" name="Nat. Microbiol.">
        <title>Leveraging single-cell genomics to expand the fungal tree of life.</title>
        <authorList>
            <person name="Ahrendt S.R."/>
            <person name="Quandt C.A."/>
            <person name="Ciobanu D."/>
            <person name="Clum A."/>
            <person name="Salamov A."/>
            <person name="Andreopoulos B."/>
            <person name="Cheng J.F."/>
            <person name="Woyke T."/>
            <person name="Pelin A."/>
            <person name="Henrissat B."/>
            <person name="Reynolds N.K."/>
            <person name="Benny G.L."/>
            <person name="Smith M.E."/>
            <person name="James T.Y."/>
            <person name="Grigoriev I.V."/>
        </authorList>
    </citation>
    <scope>NUCLEOTIDE SEQUENCE [LARGE SCALE GENOMIC DNA]</scope>
    <source>
        <strain evidence="2">Benny S71-1</strain>
    </source>
</reference>
<gene>
    <name evidence="1" type="ORF">SYNPS1DRAFT_20578</name>
</gene>
<sequence length="86" mass="10521">MPEDYQYEIIEPWLATDVYLKYGKNMANRIFTPVMALGQRYMESWENGTQQRILWMFYRSAIEGEAFRVAWRGAQRMAEMWRDRDR</sequence>
<proteinExistence type="predicted"/>
<dbReference type="AlphaFoldDB" id="A0A4P9Z679"/>
<dbReference type="Proteomes" id="UP000278143">
    <property type="component" value="Unassembled WGS sequence"/>
</dbReference>
<accession>A0A4P9Z679</accession>
<organism evidence="1 2">
    <name type="scientific">Syncephalis pseudoplumigaleata</name>
    <dbReference type="NCBI Taxonomy" id="1712513"/>
    <lineage>
        <taxon>Eukaryota</taxon>
        <taxon>Fungi</taxon>
        <taxon>Fungi incertae sedis</taxon>
        <taxon>Zoopagomycota</taxon>
        <taxon>Zoopagomycotina</taxon>
        <taxon>Zoopagomycetes</taxon>
        <taxon>Zoopagales</taxon>
        <taxon>Piptocephalidaceae</taxon>
        <taxon>Syncephalis</taxon>
    </lineage>
</organism>
<evidence type="ECO:0000313" key="2">
    <source>
        <dbReference type="Proteomes" id="UP000278143"/>
    </source>
</evidence>
<keyword evidence="2" id="KW-1185">Reference proteome</keyword>
<name>A0A4P9Z679_9FUNG</name>